<dbReference type="Pfam" id="PF00172">
    <property type="entry name" value="Zn_clus"/>
    <property type="match status" value="1"/>
</dbReference>
<dbReference type="OrthoDB" id="4132249at2759"/>
<dbReference type="InterPro" id="IPR050797">
    <property type="entry name" value="Carb_Metab_Trans_Reg"/>
</dbReference>
<dbReference type="SMART" id="SM00066">
    <property type="entry name" value="GAL4"/>
    <property type="match status" value="1"/>
</dbReference>
<dbReference type="InterPro" id="IPR007219">
    <property type="entry name" value="XnlR_reg_dom"/>
</dbReference>
<sequence length="658" mass="73386">MESQRQDPVKPHPCDQCRRRKVRCNYATPCDRCTSYGLTCTRELIRKKRGPKKGRGTILQQLRSETHRSPPSTSTVSHAKSPAPEINDGSNTSMVRSPRSDFVQRQDAPNPSPEMDQRSHHHRGSRGSLVGHGSVPTSSSRPLAPLNWAHSPPSLDPLDDYFTFDEFTQSVLAGTAFANPHDHDHDHSSHHGSFSATGPDIPGLLNHATPQSMPAVSPYDTNLNAQTPQTPHTGRATIAAAIGPDTDFQATSAIIQKAVDHFFTNMYPVYPIVLESRVRGWLQHSPTPNRSEACLVWAICALTLTLCDDWPGLGSEQRSTTARRFMRRILVERLDIPTHTEAPMDPDIITSLFLATTYFDLKQRNTSSFYLRESITQSQILHRRGEAYGIQTEEEMIMRKRTLALLFITDRGNSVLHGFPVTFALPPSMPSEVLAGEDPTIALGLRSLHGLFALLDQKFVRLWSEQSYDAFVDRGLGDLSLLQEHLRQPISTAGITDIQRADILITQQWLRLVFWQAGLRQGLISTTATDPAFTYVYPIEIAMKLCDIVKTLPPVAVQVHGLGVFEKVFEIAYSLMDTLTLSGTSQAEHQECLRYLLLSLSASPKSRQIYVKTLEKKMDDGPQKYRHLANVQLLREDNPKSHGPSKRQSPAVGENNSG</sequence>
<dbReference type="AlphaFoldDB" id="A0A9P4QDM1"/>
<dbReference type="CDD" id="cd00067">
    <property type="entry name" value="GAL4"/>
    <property type="match status" value="1"/>
</dbReference>
<accession>A0A9P4QDM1</accession>
<dbReference type="PROSITE" id="PS50048">
    <property type="entry name" value="ZN2_CY6_FUNGAL_2"/>
    <property type="match status" value="1"/>
</dbReference>
<gene>
    <name evidence="5" type="ORF">K431DRAFT_145150</name>
</gene>
<feature type="region of interest" description="Disordered" evidence="3">
    <location>
        <begin position="178"/>
        <end position="210"/>
    </location>
</feature>
<dbReference type="InterPro" id="IPR001138">
    <property type="entry name" value="Zn2Cys6_DnaBD"/>
</dbReference>
<protein>
    <recommendedName>
        <fullName evidence="4">Zn(2)-C6 fungal-type domain-containing protein</fullName>
    </recommendedName>
</protein>
<dbReference type="PROSITE" id="PS00463">
    <property type="entry name" value="ZN2_CY6_FUNGAL_1"/>
    <property type="match status" value="1"/>
</dbReference>
<evidence type="ECO:0000256" key="2">
    <source>
        <dbReference type="ARBA" id="ARBA00023242"/>
    </source>
</evidence>
<dbReference type="GO" id="GO:0008270">
    <property type="term" value="F:zinc ion binding"/>
    <property type="evidence" value="ECO:0007669"/>
    <property type="project" value="InterPro"/>
</dbReference>
<keyword evidence="6" id="KW-1185">Reference proteome</keyword>
<organism evidence="5 6">
    <name type="scientific">Polychaeton citri CBS 116435</name>
    <dbReference type="NCBI Taxonomy" id="1314669"/>
    <lineage>
        <taxon>Eukaryota</taxon>
        <taxon>Fungi</taxon>
        <taxon>Dikarya</taxon>
        <taxon>Ascomycota</taxon>
        <taxon>Pezizomycotina</taxon>
        <taxon>Dothideomycetes</taxon>
        <taxon>Dothideomycetidae</taxon>
        <taxon>Capnodiales</taxon>
        <taxon>Capnodiaceae</taxon>
        <taxon>Polychaeton</taxon>
    </lineage>
</organism>
<dbReference type="SUPFAM" id="SSF57701">
    <property type="entry name" value="Zn2/Cys6 DNA-binding domain"/>
    <property type="match status" value="1"/>
</dbReference>
<keyword evidence="2" id="KW-0539">Nucleus</keyword>
<dbReference type="Proteomes" id="UP000799441">
    <property type="component" value="Unassembled WGS sequence"/>
</dbReference>
<feature type="compositionally biased region" description="Polar residues" evidence="3">
    <location>
        <begin position="58"/>
        <end position="78"/>
    </location>
</feature>
<dbReference type="PANTHER" id="PTHR31668:SF20">
    <property type="entry name" value="ZN(II)2CYS6 TRANSCRIPTION FACTOR (EUROFUNG)"/>
    <property type="match status" value="1"/>
</dbReference>
<feature type="compositionally biased region" description="Basic residues" evidence="3">
    <location>
        <begin position="46"/>
        <end position="55"/>
    </location>
</feature>
<reference evidence="5" key="1">
    <citation type="journal article" date="2020" name="Stud. Mycol.">
        <title>101 Dothideomycetes genomes: a test case for predicting lifestyles and emergence of pathogens.</title>
        <authorList>
            <person name="Haridas S."/>
            <person name="Albert R."/>
            <person name="Binder M."/>
            <person name="Bloem J."/>
            <person name="Labutti K."/>
            <person name="Salamov A."/>
            <person name="Andreopoulos B."/>
            <person name="Baker S."/>
            <person name="Barry K."/>
            <person name="Bills G."/>
            <person name="Bluhm B."/>
            <person name="Cannon C."/>
            <person name="Castanera R."/>
            <person name="Culley D."/>
            <person name="Daum C."/>
            <person name="Ezra D."/>
            <person name="Gonzalez J."/>
            <person name="Henrissat B."/>
            <person name="Kuo A."/>
            <person name="Liang C."/>
            <person name="Lipzen A."/>
            <person name="Lutzoni F."/>
            <person name="Magnuson J."/>
            <person name="Mondo S."/>
            <person name="Nolan M."/>
            <person name="Ohm R."/>
            <person name="Pangilinan J."/>
            <person name="Park H.-J."/>
            <person name="Ramirez L."/>
            <person name="Alfaro M."/>
            <person name="Sun H."/>
            <person name="Tritt A."/>
            <person name="Yoshinaga Y."/>
            <person name="Zwiers L.-H."/>
            <person name="Turgeon B."/>
            <person name="Goodwin S."/>
            <person name="Spatafora J."/>
            <person name="Crous P."/>
            <person name="Grigoriev I."/>
        </authorList>
    </citation>
    <scope>NUCLEOTIDE SEQUENCE</scope>
    <source>
        <strain evidence="5">CBS 116435</strain>
    </source>
</reference>
<dbReference type="CDD" id="cd12148">
    <property type="entry name" value="fungal_TF_MHR"/>
    <property type="match status" value="1"/>
</dbReference>
<evidence type="ECO:0000256" key="3">
    <source>
        <dbReference type="SAM" id="MobiDB-lite"/>
    </source>
</evidence>
<dbReference type="EMBL" id="MU003771">
    <property type="protein sequence ID" value="KAF2724479.1"/>
    <property type="molecule type" value="Genomic_DNA"/>
</dbReference>
<evidence type="ECO:0000313" key="5">
    <source>
        <dbReference type="EMBL" id="KAF2724479.1"/>
    </source>
</evidence>
<comment type="caution">
    <text evidence="5">The sequence shown here is derived from an EMBL/GenBank/DDBJ whole genome shotgun (WGS) entry which is preliminary data.</text>
</comment>
<dbReference type="Pfam" id="PF04082">
    <property type="entry name" value="Fungal_trans"/>
    <property type="match status" value="1"/>
</dbReference>
<evidence type="ECO:0000259" key="4">
    <source>
        <dbReference type="PROSITE" id="PS50048"/>
    </source>
</evidence>
<feature type="region of interest" description="Disordered" evidence="3">
    <location>
        <begin position="635"/>
        <end position="658"/>
    </location>
</feature>
<dbReference type="Gene3D" id="4.10.240.10">
    <property type="entry name" value="Zn(2)-C6 fungal-type DNA-binding domain"/>
    <property type="match status" value="1"/>
</dbReference>
<feature type="domain" description="Zn(2)-C6 fungal-type" evidence="4">
    <location>
        <begin position="13"/>
        <end position="42"/>
    </location>
</feature>
<feature type="region of interest" description="Disordered" evidence="3">
    <location>
        <begin position="46"/>
        <end position="148"/>
    </location>
</feature>
<proteinExistence type="predicted"/>
<evidence type="ECO:0000313" key="6">
    <source>
        <dbReference type="Proteomes" id="UP000799441"/>
    </source>
</evidence>
<keyword evidence="1" id="KW-0479">Metal-binding</keyword>
<dbReference type="GO" id="GO:0006351">
    <property type="term" value="P:DNA-templated transcription"/>
    <property type="evidence" value="ECO:0007669"/>
    <property type="project" value="InterPro"/>
</dbReference>
<evidence type="ECO:0000256" key="1">
    <source>
        <dbReference type="ARBA" id="ARBA00022723"/>
    </source>
</evidence>
<name>A0A9P4QDM1_9PEZI</name>
<dbReference type="PANTHER" id="PTHR31668">
    <property type="entry name" value="GLUCOSE TRANSPORT TRANSCRIPTION REGULATOR RGT1-RELATED-RELATED"/>
    <property type="match status" value="1"/>
</dbReference>
<dbReference type="GO" id="GO:0003677">
    <property type="term" value="F:DNA binding"/>
    <property type="evidence" value="ECO:0007669"/>
    <property type="project" value="InterPro"/>
</dbReference>
<dbReference type="InterPro" id="IPR036864">
    <property type="entry name" value="Zn2-C6_fun-type_DNA-bd_sf"/>
</dbReference>
<feature type="compositionally biased region" description="Basic and acidic residues" evidence="3">
    <location>
        <begin position="180"/>
        <end position="189"/>
    </location>
</feature>
<dbReference type="GO" id="GO:0000981">
    <property type="term" value="F:DNA-binding transcription factor activity, RNA polymerase II-specific"/>
    <property type="evidence" value="ECO:0007669"/>
    <property type="project" value="InterPro"/>
</dbReference>